<accession>A0A832VML4</accession>
<dbReference type="CDD" id="cd00432">
    <property type="entry name" value="Ribosomal_L18_L5e"/>
    <property type="match status" value="1"/>
</dbReference>
<dbReference type="InterPro" id="IPR057267">
    <property type="entry name" value="Rbsml_uL18_arch"/>
</dbReference>
<keyword evidence="2 6" id="KW-0699">rRNA-binding</keyword>
<dbReference type="GO" id="GO:0003735">
    <property type="term" value="F:structural constituent of ribosome"/>
    <property type="evidence" value="ECO:0007669"/>
    <property type="project" value="InterPro"/>
</dbReference>
<organism evidence="7 8">
    <name type="scientific">Methermicoccus shengliensis</name>
    <dbReference type="NCBI Taxonomy" id="660064"/>
    <lineage>
        <taxon>Archaea</taxon>
        <taxon>Methanobacteriati</taxon>
        <taxon>Methanobacteriota</taxon>
        <taxon>Stenosarchaea group</taxon>
        <taxon>Methanomicrobia</taxon>
        <taxon>Methanosarcinales</taxon>
        <taxon>Methermicoccaceae</taxon>
        <taxon>Methermicoccus</taxon>
    </lineage>
</organism>
<evidence type="ECO:0000256" key="3">
    <source>
        <dbReference type="ARBA" id="ARBA00022884"/>
    </source>
</evidence>
<evidence type="ECO:0000256" key="2">
    <source>
        <dbReference type="ARBA" id="ARBA00022730"/>
    </source>
</evidence>
<evidence type="ECO:0000313" key="7">
    <source>
        <dbReference type="EMBL" id="HIH69376.1"/>
    </source>
</evidence>
<evidence type="ECO:0000256" key="1">
    <source>
        <dbReference type="ARBA" id="ARBA00007116"/>
    </source>
</evidence>
<evidence type="ECO:0000256" key="4">
    <source>
        <dbReference type="ARBA" id="ARBA00022980"/>
    </source>
</evidence>
<evidence type="ECO:0000256" key="6">
    <source>
        <dbReference type="HAMAP-Rule" id="MF_01337"/>
    </source>
</evidence>
<reference evidence="7" key="1">
    <citation type="journal article" date="2020" name="bioRxiv">
        <title>A rank-normalized archaeal taxonomy based on genome phylogeny resolves widespread incomplete and uneven classifications.</title>
        <authorList>
            <person name="Rinke C."/>
            <person name="Chuvochina M."/>
            <person name="Mussig A.J."/>
            <person name="Chaumeil P.-A."/>
            <person name="Waite D.W."/>
            <person name="Whitman W.B."/>
            <person name="Parks D.H."/>
            <person name="Hugenholtz P."/>
        </authorList>
    </citation>
    <scope>NUCLEOTIDE SEQUENCE</scope>
    <source>
        <strain evidence="7">UBA12518</strain>
    </source>
</reference>
<dbReference type="EMBL" id="DUIH01000009">
    <property type="protein sequence ID" value="HIH69376.1"/>
    <property type="molecule type" value="Genomic_DNA"/>
</dbReference>
<dbReference type="NCBIfam" id="NF006342">
    <property type="entry name" value="PRK08569.1"/>
    <property type="match status" value="1"/>
</dbReference>
<sequence>MATGPGYRVPFRRRREGRTNYRKRLALLLSNKPRMVVRKSNRDVLIQLVEFSREGDRTVLTCSARMLRRYGAEPPFKSVPAAYLTGLLFGYRALEAGYEEAVLDIGLATSTKGGKVYAAVKGALDAGLHVPCDEEMFPDETRLRGEHIRDYRGVDVPSVVETVKQNILKEYGDGR</sequence>
<evidence type="ECO:0000313" key="8">
    <source>
        <dbReference type="Proteomes" id="UP000600363"/>
    </source>
</evidence>
<dbReference type="GO" id="GO:0000027">
    <property type="term" value="P:ribosomal large subunit assembly"/>
    <property type="evidence" value="ECO:0007669"/>
    <property type="project" value="TreeGrafter"/>
</dbReference>
<dbReference type="GO" id="GO:0022625">
    <property type="term" value="C:cytosolic large ribosomal subunit"/>
    <property type="evidence" value="ECO:0007669"/>
    <property type="project" value="TreeGrafter"/>
</dbReference>
<dbReference type="InterPro" id="IPR057268">
    <property type="entry name" value="Ribosomal_L18"/>
</dbReference>
<dbReference type="Proteomes" id="UP000600363">
    <property type="component" value="Unassembled WGS sequence"/>
</dbReference>
<keyword evidence="5 6" id="KW-0687">Ribonucleoprotein</keyword>
<keyword evidence="4 6" id="KW-0689">Ribosomal protein</keyword>
<dbReference type="Gene3D" id="3.30.420.100">
    <property type="match status" value="1"/>
</dbReference>
<dbReference type="PANTHER" id="PTHR23410">
    <property type="entry name" value="RIBOSOMAL PROTEIN L5-RELATED"/>
    <property type="match status" value="1"/>
</dbReference>
<dbReference type="PANTHER" id="PTHR23410:SF12">
    <property type="entry name" value="LARGE RIBOSOMAL SUBUNIT PROTEIN UL18"/>
    <property type="match status" value="1"/>
</dbReference>
<name>A0A832VML4_9EURY</name>
<comment type="function">
    <text evidence="6">This is one of the proteins that bind and probably mediate the attachment of the 5S RNA into the large ribosomal subunit, where it forms part of the central protuberance.</text>
</comment>
<comment type="subunit">
    <text evidence="6">Part of the 50S ribosomal subunit. Contacts the 5S and 23S rRNAs.</text>
</comment>
<dbReference type="AlphaFoldDB" id="A0A832VML4"/>
<dbReference type="HAMAP" id="MF_01337_A">
    <property type="entry name" value="Ribosomal_uL18_A"/>
    <property type="match status" value="1"/>
</dbReference>
<dbReference type="GO" id="GO:0006412">
    <property type="term" value="P:translation"/>
    <property type="evidence" value="ECO:0007669"/>
    <property type="project" value="UniProtKB-UniRule"/>
</dbReference>
<gene>
    <name evidence="6" type="primary">rpl18</name>
    <name evidence="7" type="ORF">HA299_01960</name>
</gene>
<keyword evidence="3 6" id="KW-0694">RNA-binding</keyword>
<comment type="caution">
    <text evidence="7">The sequence shown here is derived from an EMBL/GenBank/DDBJ whole genome shotgun (WGS) entry which is preliminary data.</text>
</comment>
<evidence type="ECO:0000256" key="5">
    <source>
        <dbReference type="ARBA" id="ARBA00023274"/>
    </source>
</evidence>
<dbReference type="SUPFAM" id="SSF53137">
    <property type="entry name" value="Translational machinery components"/>
    <property type="match status" value="1"/>
</dbReference>
<dbReference type="Pfam" id="PF17144">
    <property type="entry name" value="Ribosomal_L5e"/>
    <property type="match status" value="2"/>
</dbReference>
<proteinExistence type="inferred from homology"/>
<dbReference type="InterPro" id="IPR005485">
    <property type="entry name" value="Rbsml_uL18_euk_arch"/>
</dbReference>
<dbReference type="RefSeq" id="WP_042685413.1">
    <property type="nucleotide sequence ID" value="NZ_DUIH01000009.1"/>
</dbReference>
<dbReference type="GO" id="GO:0008097">
    <property type="term" value="F:5S rRNA binding"/>
    <property type="evidence" value="ECO:0007669"/>
    <property type="project" value="InterPro"/>
</dbReference>
<comment type="similarity">
    <text evidence="1 6">Belongs to the universal ribosomal protein uL18 family.</text>
</comment>
<protein>
    <recommendedName>
        <fullName evidence="6">Large ribosomal subunit protein uL18</fullName>
    </recommendedName>
</protein>